<dbReference type="AlphaFoldDB" id="A0A3E0DYP1"/>
<dbReference type="InterPro" id="IPR024775">
    <property type="entry name" value="DinB-like"/>
</dbReference>
<dbReference type="InterPro" id="IPR034660">
    <property type="entry name" value="DinB/YfiT-like"/>
</dbReference>
<dbReference type="EMBL" id="QUNF01000008">
    <property type="protein sequence ID" value="REG88689.1"/>
    <property type="molecule type" value="Genomic_DNA"/>
</dbReference>
<feature type="domain" description="DinB-like" evidence="1">
    <location>
        <begin position="13"/>
        <end position="169"/>
    </location>
</feature>
<sequence length="189" mass="21818">MDIIQKLIQDVARARTSYLENIAELSEAQARWKPEAEAWNILEITEHLFWAEQGGLLGMWKSLTAIRDGGMIRTFESNHKNMSIEQVIELTWKTKEIVPDIAAPRLGSSFAFWKSSLQSLQEVLDVFGHDLQEDELKLQAQPHPISGALDFHQRIEFLRFHIDRHREQVAQLLSMMNSSVLKIQEDPDI</sequence>
<protein>
    <submittedName>
        <fullName evidence="2">DinB family protein</fullName>
    </submittedName>
</protein>
<dbReference type="Proteomes" id="UP000256405">
    <property type="component" value="Unassembled WGS sequence"/>
</dbReference>
<dbReference type="SUPFAM" id="SSF109854">
    <property type="entry name" value="DinB/YfiT-like putative metalloenzymes"/>
    <property type="match status" value="1"/>
</dbReference>
<organism evidence="2 3">
    <name type="scientific">Algoriphagus antarcticus</name>
    <dbReference type="NCBI Taxonomy" id="238540"/>
    <lineage>
        <taxon>Bacteria</taxon>
        <taxon>Pseudomonadati</taxon>
        <taxon>Bacteroidota</taxon>
        <taxon>Cytophagia</taxon>
        <taxon>Cytophagales</taxon>
        <taxon>Cyclobacteriaceae</taxon>
        <taxon>Algoriphagus</taxon>
    </lineage>
</organism>
<evidence type="ECO:0000313" key="3">
    <source>
        <dbReference type="Proteomes" id="UP000256405"/>
    </source>
</evidence>
<proteinExistence type="predicted"/>
<dbReference type="Gene3D" id="1.20.120.450">
    <property type="entry name" value="dinb family like domain"/>
    <property type="match status" value="1"/>
</dbReference>
<name>A0A3E0DYP1_9BACT</name>
<evidence type="ECO:0000313" key="2">
    <source>
        <dbReference type="EMBL" id="REG88689.1"/>
    </source>
</evidence>
<dbReference type="Pfam" id="PF12867">
    <property type="entry name" value="DinB_2"/>
    <property type="match status" value="1"/>
</dbReference>
<accession>A0A3E0DYP1</accession>
<gene>
    <name evidence="2" type="ORF">C8N25_108123</name>
</gene>
<reference evidence="2 3" key="1">
    <citation type="submission" date="2018-08" db="EMBL/GenBank/DDBJ databases">
        <title>Genomic Encyclopedia of Archaeal and Bacterial Type Strains, Phase II (KMG-II): from individual species to whole genera.</title>
        <authorList>
            <person name="Goeker M."/>
        </authorList>
    </citation>
    <scope>NUCLEOTIDE SEQUENCE [LARGE SCALE GENOMIC DNA]</scope>
    <source>
        <strain evidence="2 3">DSM 15986</strain>
    </source>
</reference>
<comment type="caution">
    <text evidence="2">The sequence shown here is derived from an EMBL/GenBank/DDBJ whole genome shotgun (WGS) entry which is preliminary data.</text>
</comment>
<evidence type="ECO:0000259" key="1">
    <source>
        <dbReference type="Pfam" id="PF12867"/>
    </source>
</evidence>
<dbReference type="RefSeq" id="WP_086540891.1">
    <property type="nucleotide sequence ID" value="NZ_MSSW01000013.1"/>
</dbReference>
<keyword evidence="3" id="KW-1185">Reference proteome</keyword>
<dbReference type="OrthoDB" id="5464839at2"/>